<evidence type="ECO:0000313" key="2">
    <source>
        <dbReference type="EMBL" id="CAH1183650.1"/>
    </source>
</evidence>
<dbReference type="EMBL" id="OU896715">
    <property type="protein sequence ID" value="CAH1183650.1"/>
    <property type="molecule type" value="Genomic_DNA"/>
</dbReference>
<dbReference type="OrthoDB" id="2412973at2759"/>
<organism evidence="2 3">
    <name type="scientific">Phaedon cochleariae</name>
    <name type="common">Mustard beetle</name>
    <dbReference type="NCBI Taxonomy" id="80249"/>
    <lineage>
        <taxon>Eukaryota</taxon>
        <taxon>Metazoa</taxon>
        <taxon>Ecdysozoa</taxon>
        <taxon>Arthropoda</taxon>
        <taxon>Hexapoda</taxon>
        <taxon>Insecta</taxon>
        <taxon>Pterygota</taxon>
        <taxon>Neoptera</taxon>
        <taxon>Endopterygota</taxon>
        <taxon>Coleoptera</taxon>
        <taxon>Polyphaga</taxon>
        <taxon>Cucujiformia</taxon>
        <taxon>Chrysomeloidea</taxon>
        <taxon>Chrysomelidae</taxon>
        <taxon>Chrysomelinae</taxon>
        <taxon>Chrysomelini</taxon>
        <taxon>Phaedon</taxon>
    </lineage>
</organism>
<dbReference type="SMART" id="SM00454">
    <property type="entry name" value="SAM"/>
    <property type="match status" value="1"/>
</dbReference>
<dbReference type="InterPro" id="IPR013761">
    <property type="entry name" value="SAM/pointed_sf"/>
</dbReference>
<evidence type="ECO:0000313" key="3">
    <source>
        <dbReference type="Proteomes" id="UP001153737"/>
    </source>
</evidence>
<protein>
    <recommendedName>
        <fullName evidence="1">SAM domain-containing protein</fullName>
    </recommendedName>
</protein>
<dbReference type="AlphaFoldDB" id="A0A9P0GVT6"/>
<evidence type="ECO:0000259" key="1">
    <source>
        <dbReference type="PROSITE" id="PS50105"/>
    </source>
</evidence>
<dbReference type="Proteomes" id="UP001153737">
    <property type="component" value="Chromosome 9"/>
</dbReference>
<proteinExistence type="predicted"/>
<dbReference type="SUPFAM" id="SSF47769">
    <property type="entry name" value="SAM/Pointed domain"/>
    <property type="match status" value="1"/>
</dbReference>
<dbReference type="Gene3D" id="1.10.150.50">
    <property type="entry name" value="Transcription Factor, Ets-1"/>
    <property type="match status" value="1"/>
</dbReference>
<reference evidence="2" key="1">
    <citation type="submission" date="2022-01" db="EMBL/GenBank/DDBJ databases">
        <authorList>
            <person name="King R."/>
        </authorList>
    </citation>
    <scope>NUCLEOTIDE SEQUENCE</scope>
</reference>
<dbReference type="PROSITE" id="PS50105">
    <property type="entry name" value="SAM_DOMAIN"/>
    <property type="match status" value="1"/>
</dbReference>
<gene>
    <name evidence="2" type="ORF">PHAECO_LOCUS12304</name>
</gene>
<reference evidence="2" key="2">
    <citation type="submission" date="2022-10" db="EMBL/GenBank/DDBJ databases">
        <authorList>
            <consortium name="ENA_rothamsted_submissions"/>
            <consortium name="culmorum"/>
            <person name="King R."/>
        </authorList>
    </citation>
    <scope>NUCLEOTIDE SEQUENCE</scope>
</reference>
<dbReference type="CDD" id="cd09487">
    <property type="entry name" value="SAM_superfamily"/>
    <property type="match status" value="1"/>
</dbReference>
<keyword evidence="3" id="KW-1185">Reference proteome</keyword>
<dbReference type="Pfam" id="PF00536">
    <property type="entry name" value="SAM_1"/>
    <property type="match status" value="1"/>
</dbReference>
<dbReference type="InterPro" id="IPR001660">
    <property type="entry name" value="SAM"/>
</dbReference>
<feature type="domain" description="SAM" evidence="1">
    <location>
        <begin position="41"/>
        <end position="103"/>
    </location>
</feature>
<accession>A0A9P0GVT6</accession>
<name>A0A9P0GVT6_PHACE</name>
<sequence length="132" mass="15512">MGKGASKSKKQYNHHNFSWSRFSTLRSSKPRLPKENGAFNKKHKDISIWLQDLELEEYQEKFEKFQGVEDLLEFSEQDIKELGVKKSSHRARIISSLTCLHAKYHDNGIRNPKIRHSVTVDTRTRIKQEDTL</sequence>